<dbReference type="GO" id="GO:0030983">
    <property type="term" value="F:mismatched DNA binding"/>
    <property type="evidence" value="ECO:0007669"/>
    <property type="project" value="InterPro"/>
</dbReference>
<dbReference type="InterPro" id="IPR013507">
    <property type="entry name" value="DNA_mismatch_S5_2-like"/>
</dbReference>
<evidence type="ECO:0000256" key="2">
    <source>
        <dbReference type="ARBA" id="ARBA00022763"/>
    </source>
</evidence>
<dbReference type="Gene3D" id="3.30.230.10">
    <property type="match status" value="1"/>
</dbReference>
<feature type="region of interest" description="Disordered" evidence="3">
    <location>
        <begin position="454"/>
        <end position="477"/>
    </location>
</feature>
<dbReference type="Proteomes" id="UP000054481">
    <property type="component" value="Unassembled WGS sequence"/>
</dbReference>
<feature type="region of interest" description="Disordered" evidence="3">
    <location>
        <begin position="745"/>
        <end position="764"/>
    </location>
</feature>
<dbReference type="SMART" id="SM01340">
    <property type="entry name" value="DNA_mis_repair"/>
    <property type="match status" value="1"/>
</dbReference>
<feature type="compositionally biased region" description="Low complexity" evidence="3">
    <location>
        <begin position="465"/>
        <end position="477"/>
    </location>
</feature>
<name>A0A0F7ZQ31_9HYPO</name>
<keyword evidence="2" id="KW-0227">DNA damage</keyword>
<proteinExistence type="inferred from homology"/>
<dbReference type="PANTHER" id="PTHR10073">
    <property type="entry name" value="DNA MISMATCH REPAIR PROTEIN MLH, PMS, MUTL"/>
    <property type="match status" value="1"/>
</dbReference>
<dbReference type="GO" id="GO:0032389">
    <property type="term" value="C:MutLalpha complex"/>
    <property type="evidence" value="ECO:0007669"/>
    <property type="project" value="TreeGrafter"/>
</dbReference>
<dbReference type="InterPro" id="IPR020568">
    <property type="entry name" value="Ribosomal_Su5_D2-typ_SF"/>
</dbReference>
<dbReference type="GO" id="GO:0140664">
    <property type="term" value="F:ATP-dependent DNA damage sensor activity"/>
    <property type="evidence" value="ECO:0007669"/>
    <property type="project" value="InterPro"/>
</dbReference>
<dbReference type="GO" id="GO:0016887">
    <property type="term" value="F:ATP hydrolysis activity"/>
    <property type="evidence" value="ECO:0007669"/>
    <property type="project" value="InterPro"/>
</dbReference>
<organism evidence="5 6">
    <name type="scientific">Hirsutella minnesotensis 3608</name>
    <dbReference type="NCBI Taxonomy" id="1043627"/>
    <lineage>
        <taxon>Eukaryota</taxon>
        <taxon>Fungi</taxon>
        <taxon>Dikarya</taxon>
        <taxon>Ascomycota</taxon>
        <taxon>Pezizomycotina</taxon>
        <taxon>Sordariomycetes</taxon>
        <taxon>Hypocreomycetidae</taxon>
        <taxon>Hypocreales</taxon>
        <taxon>Ophiocordycipitaceae</taxon>
        <taxon>Hirsutella</taxon>
    </lineage>
</organism>
<evidence type="ECO:0000256" key="3">
    <source>
        <dbReference type="SAM" id="MobiDB-lite"/>
    </source>
</evidence>
<gene>
    <name evidence="5" type="ORF">HIM_03876</name>
</gene>
<evidence type="ECO:0000256" key="1">
    <source>
        <dbReference type="ARBA" id="ARBA00006082"/>
    </source>
</evidence>
<dbReference type="InterPro" id="IPR036890">
    <property type="entry name" value="HATPase_C_sf"/>
</dbReference>
<dbReference type="SUPFAM" id="SSF54211">
    <property type="entry name" value="Ribosomal protein S5 domain 2-like"/>
    <property type="match status" value="1"/>
</dbReference>
<feature type="region of interest" description="Disordered" evidence="3">
    <location>
        <begin position="629"/>
        <end position="715"/>
    </location>
</feature>
<dbReference type="InterPro" id="IPR038973">
    <property type="entry name" value="MutL/Mlh/Pms-like"/>
</dbReference>
<comment type="similarity">
    <text evidence="1">Belongs to the DNA mismatch repair MutL/HexB family.</text>
</comment>
<dbReference type="Gene3D" id="3.30.565.10">
    <property type="entry name" value="Histidine kinase-like ATPase, C-terminal domain"/>
    <property type="match status" value="1"/>
</dbReference>
<dbReference type="NCBIfam" id="TIGR00585">
    <property type="entry name" value="mutl"/>
    <property type="match status" value="1"/>
</dbReference>
<dbReference type="InterPro" id="IPR014721">
    <property type="entry name" value="Ribsml_uS5_D2-typ_fold_subgr"/>
</dbReference>
<dbReference type="EMBL" id="KQ030510">
    <property type="protein sequence ID" value="KJZ76540.1"/>
    <property type="molecule type" value="Genomic_DNA"/>
</dbReference>
<feature type="domain" description="DNA mismatch repair protein S5" evidence="4">
    <location>
        <begin position="217"/>
        <end position="363"/>
    </location>
</feature>
<dbReference type="SUPFAM" id="SSF55874">
    <property type="entry name" value="ATPase domain of HSP90 chaperone/DNA topoisomerase II/histidine kinase"/>
    <property type="match status" value="1"/>
</dbReference>
<dbReference type="GO" id="GO:0061982">
    <property type="term" value="P:meiosis I cell cycle process"/>
    <property type="evidence" value="ECO:0007669"/>
    <property type="project" value="UniProtKB-ARBA"/>
</dbReference>
<evidence type="ECO:0000313" key="6">
    <source>
        <dbReference type="Proteomes" id="UP000054481"/>
    </source>
</evidence>
<dbReference type="OrthoDB" id="10263226at2759"/>
<dbReference type="InterPro" id="IPR002099">
    <property type="entry name" value="MutL/Mlh/PMS"/>
</dbReference>
<dbReference type="Pfam" id="PF13589">
    <property type="entry name" value="HATPase_c_3"/>
    <property type="match status" value="1"/>
</dbReference>
<dbReference type="PANTHER" id="PTHR10073:SF41">
    <property type="entry name" value="MISMATCH REPAIR PROTEIN, PUTATIVE (AFU_ORTHOLOGUE AFUA_8G05820)-RELATED"/>
    <property type="match status" value="1"/>
</dbReference>
<protein>
    <recommendedName>
        <fullName evidence="4">DNA mismatch repair protein S5 domain-containing protein</fullName>
    </recommendedName>
</protein>
<accession>A0A0F7ZQ31</accession>
<dbReference type="AlphaFoldDB" id="A0A0F7ZQ31"/>
<evidence type="ECO:0000313" key="5">
    <source>
        <dbReference type="EMBL" id="KJZ76540.1"/>
    </source>
</evidence>
<evidence type="ECO:0000259" key="4">
    <source>
        <dbReference type="SMART" id="SM01340"/>
    </source>
</evidence>
<dbReference type="GO" id="GO:0006298">
    <property type="term" value="P:mismatch repair"/>
    <property type="evidence" value="ECO:0007669"/>
    <property type="project" value="InterPro"/>
</dbReference>
<keyword evidence="6" id="KW-1185">Reference proteome</keyword>
<sequence length="764" mass="82083">MAILALPDSTVRLLGSSISIRSPHDLVKELLDNAIDAKATIIDISISADTLENLTVRDNGHGIATQDFDSLGRRAHTSKLRSFGELQQKGGSTLGFRGDALASANSVASVTITTRTSHDLAASKLQLCSFGGGVQLETPTSALVGTTVRAAQLFTYMPARRHYLSKEKQKTLSSIKRLLQSYALARPYLRLSFRVNNDGTHSWSYSPGSTSGVKEAALQIFGRKLTRNCIQLTESSAEGGSAQSLGSASGCTGLTIDAFLPKPGCDLDAVRGKGAFVSVDHRPLSAAVGLPKKLVKILASLHAESRDGPRTSRSRGGLFMQVNVKCPPRSYDPNVSPLKDEVIFADEGVILDCFESMCRKLYSRQEVIISGQVNVKGNASKQLPQEAVPLSPGAYSIEDEMTPFSDVPTKSGVVSDEPTFELGESMQGSTDSIEGHGYECLRVRERDEMQVSMPITNLDPDDVPKGSSTETTTTGMKTASRVLMARTESNVTDDFGIADNVQVVIPNRPARMDLAAERPRAPVRKNNGILRYFPSKQGQDFQIACDETATAAAAPAAVNQVSFETGARLPLQPLSESALNQMQEKLGAESEAWLDEPQSAIPRQILPSHLFALGPPVELNLPALGRRVGPESLQESPRTRPAIHQGTLPHISSSPRVNVLNPFPTPPSARPLRGMMPSNRPRPVFERHDLTMNQTHNRRIPSPANDGVEHEDPGRFNISTASNAAVATATSPDPSSDDVLESIEGRGLTASSPAGRQVILPVRG</sequence>
<dbReference type="GO" id="GO:0005524">
    <property type="term" value="F:ATP binding"/>
    <property type="evidence" value="ECO:0007669"/>
    <property type="project" value="InterPro"/>
</dbReference>
<dbReference type="FunFam" id="3.30.565.10:FF:000017">
    <property type="entry name" value="PMS1 homolog 1, mismatch repair system component"/>
    <property type="match status" value="1"/>
</dbReference>
<reference evidence="5 6" key="1">
    <citation type="journal article" date="2014" name="Genome Biol. Evol.">
        <title>Comparative genomics and transcriptomics analyses reveal divergent lifestyle features of nematode endoparasitic fungus Hirsutella minnesotensis.</title>
        <authorList>
            <person name="Lai Y."/>
            <person name="Liu K."/>
            <person name="Zhang X."/>
            <person name="Zhang X."/>
            <person name="Li K."/>
            <person name="Wang N."/>
            <person name="Shu C."/>
            <person name="Wu Y."/>
            <person name="Wang C."/>
            <person name="Bushley K.E."/>
            <person name="Xiang M."/>
            <person name="Liu X."/>
        </authorList>
    </citation>
    <scope>NUCLEOTIDE SEQUENCE [LARGE SCALE GENOMIC DNA]</scope>
    <source>
        <strain evidence="5 6">3608</strain>
    </source>
</reference>